<dbReference type="AlphaFoldDB" id="A0A8H6VRT0"/>
<dbReference type="Gene3D" id="3.40.50.300">
    <property type="entry name" value="P-loop containing nucleotide triphosphate hydrolases"/>
    <property type="match status" value="1"/>
</dbReference>
<proteinExistence type="predicted"/>
<feature type="region of interest" description="Disordered" evidence="1">
    <location>
        <begin position="1"/>
        <end position="20"/>
    </location>
</feature>
<dbReference type="InterPro" id="IPR027417">
    <property type="entry name" value="P-loop_NTPase"/>
</dbReference>
<accession>A0A8H6VRT0</accession>
<evidence type="ECO:0000256" key="1">
    <source>
        <dbReference type="SAM" id="MobiDB-lite"/>
    </source>
</evidence>
<comment type="caution">
    <text evidence="2">The sequence shown here is derived from an EMBL/GenBank/DDBJ whole genome shotgun (WGS) entry which is preliminary data.</text>
</comment>
<evidence type="ECO:0000313" key="3">
    <source>
        <dbReference type="Proteomes" id="UP000613580"/>
    </source>
</evidence>
<gene>
    <name evidence="2" type="ORF">HMN09_01325800</name>
</gene>
<keyword evidence="3" id="KW-1185">Reference proteome</keyword>
<dbReference type="OrthoDB" id="3258722at2759"/>
<dbReference type="SUPFAM" id="SSF52540">
    <property type="entry name" value="P-loop containing nucleoside triphosphate hydrolases"/>
    <property type="match status" value="1"/>
</dbReference>
<dbReference type="Proteomes" id="UP000613580">
    <property type="component" value="Unassembled WGS sequence"/>
</dbReference>
<evidence type="ECO:0008006" key="4">
    <source>
        <dbReference type="Google" id="ProtNLM"/>
    </source>
</evidence>
<dbReference type="EMBL" id="JACAZE010000028">
    <property type="protein sequence ID" value="KAF7289636.1"/>
    <property type="molecule type" value="Genomic_DNA"/>
</dbReference>
<protein>
    <recommendedName>
        <fullName evidence="4">NB-ARC domain-containing protein</fullName>
    </recommendedName>
</protein>
<evidence type="ECO:0000313" key="2">
    <source>
        <dbReference type="EMBL" id="KAF7289636.1"/>
    </source>
</evidence>
<organism evidence="2 3">
    <name type="scientific">Mycena chlorophos</name>
    <name type="common">Agaric fungus</name>
    <name type="synonym">Agaricus chlorophos</name>
    <dbReference type="NCBI Taxonomy" id="658473"/>
    <lineage>
        <taxon>Eukaryota</taxon>
        <taxon>Fungi</taxon>
        <taxon>Dikarya</taxon>
        <taxon>Basidiomycota</taxon>
        <taxon>Agaricomycotina</taxon>
        <taxon>Agaricomycetes</taxon>
        <taxon>Agaricomycetidae</taxon>
        <taxon>Agaricales</taxon>
        <taxon>Marasmiineae</taxon>
        <taxon>Mycenaceae</taxon>
        <taxon>Mycena</taxon>
    </lineage>
</organism>
<sequence length="299" mass="32180">MDPATSTRPRFPISKTPPASTLAAPNPWIDQLLVTAESFTPPDHLPAAQGVFNAVIELLHGVKNMKDPNKLEALCRVTLETAKILTTLKPNTAQAQELNSTCKKFQELLVQIQGKIKNPPTMKQQLQKVIGGGLNATKYEEKVTIFKNEFSQQLESGTIQSLIIQSITGGIGGIGGAVHHDGTGGAGGTGEGPQVTINALNAAFYGNSAYQETSVEERIFCGCPPPSDFFQGRAEILQKLESYFQPGPSPKQTIVLLHGLGGIGKTQIALKFISDHSDQQWATLQTSTQTWADMQKLSS</sequence>
<reference evidence="2" key="1">
    <citation type="submission" date="2020-05" db="EMBL/GenBank/DDBJ databases">
        <title>Mycena genomes resolve the evolution of fungal bioluminescence.</title>
        <authorList>
            <person name="Tsai I.J."/>
        </authorList>
    </citation>
    <scope>NUCLEOTIDE SEQUENCE</scope>
    <source>
        <strain evidence="2">110903Hualien_Pintung</strain>
    </source>
</reference>
<name>A0A8H6VRT0_MYCCL</name>